<accession>A0AAN7L5A5</accession>
<dbReference type="Pfam" id="PF05542">
    <property type="entry name" value="DUF760"/>
    <property type="match status" value="1"/>
</dbReference>
<dbReference type="PANTHER" id="PTHR31808">
    <property type="entry name" value="EXPRESSED PROTEIN"/>
    <property type="match status" value="1"/>
</dbReference>
<feature type="region of interest" description="Disordered" evidence="1">
    <location>
        <begin position="333"/>
        <end position="371"/>
    </location>
</feature>
<evidence type="ECO:0008006" key="4">
    <source>
        <dbReference type="Google" id="ProtNLM"/>
    </source>
</evidence>
<dbReference type="AlphaFoldDB" id="A0AAN7L5A5"/>
<dbReference type="InterPro" id="IPR008479">
    <property type="entry name" value="DUF760"/>
</dbReference>
<protein>
    <recommendedName>
        <fullName evidence="4">UV-B-induced protein At3g17800, chloroplastic</fullName>
    </recommendedName>
</protein>
<dbReference type="EMBL" id="JAXQNO010000016">
    <property type="protein sequence ID" value="KAK4781798.1"/>
    <property type="molecule type" value="Genomic_DNA"/>
</dbReference>
<evidence type="ECO:0000256" key="1">
    <source>
        <dbReference type="SAM" id="MobiDB-lite"/>
    </source>
</evidence>
<feature type="compositionally biased region" description="Polar residues" evidence="1">
    <location>
        <begin position="350"/>
        <end position="371"/>
    </location>
</feature>
<proteinExistence type="predicted"/>
<dbReference type="PANTHER" id="PTHR31808:SF9">
    <property type="entry name" value="F21O3.2 PROTEIN"/>
    <property type="match status" value="1"/>
</dbReference>
<evidence type="ECO:0000313" key="3">
    <source>
        <dbReference type="Proteomes" id="UP001346149"/>
    </source>
</evidence>
<reference evidence="2 3" key="1">
    <citation type="journal article" date="2023" name="Hortic Res">
        <title>Pangenome of water caltrop reveals structural variations and asymmetric subgenome divergence after allopolyploidization.</title>
        <authorList>
            <person name="Zhang X."/>
            <person name="Chen Y."/>
            <person name="Wang L."/>
            <person name="Yuan Y."/>
            <person name="Fang M."/>
            <person name="Shi L."/>
            <person name="Lu R."/>
            <person name="Comes H.P."/>
            <person name="Ma Y."/>
            <person name="Chen Y."/>
            <person name="Huang G."/>
            <person name="Zhou Y."/>
            <person name="Zheng Z."/>
            <person name="Qiu Y."/>
        </authorList>
    </citation>
    <scope>NUCLEOTIDE SEQUENCE [LARGE SCALE GENOMIC DNA]</scope>
    <source>
        <strain evidence="2">F231</strain>
    </source>
</reference>
<sequence length="463" mass="51670">MPTPVYRGAATGVFVDSTVTLGIRVRLGVAALWGPTCLYARVDPWINVASIDTPMFDRGCTDHQQHQVDGPQLQSAGELPACQLLLMDHCISRHRVGASQFPPSALKPDSFRSFGFSRIRLPRRRSLAVAAGPSHCEPSSLNTPLVPRTAVGKYLSKVFQNQPLLFLMAVADELKQLADDRDSAVARMALSDGSDEACLHRRIMELKERDCRSAVEDVMYMLILFKFSEIKVHMVPKLSRCIYNGRLEIWPSKDWELESIYSFDVLEMIKEHVFSVTGLSPNSSVTDHWAITHVRKKHLGNVYAASVLYGYFLKSAYTRLNLEETLSLSSNDAGTLRKSLQPPKTRPRRSNNLVFNRKGGNTTPSSPEQTSGKLSCYLLGFDSETLYTCAKVKSRAAMELIEKQTLALFGDRSSSGSNGKEKEEMIRTSFSSLKRLVLEAVAFGSFLWDIEEAVDSVYSIRDN</sequence>
<name>A0AAN7L5A5_TRANT</name>
<keyword evidence="3" id="KW-1185">Reference proteome</keyword>
<dbReference type="Proteomes" id="UP001346149">
    <property type="component" value="Unassembled WGS sequence"/>
</dbReference>
<gene>
    <name evidence="2" type="ORF">SAY86_015900</name>
</gene>
<evidence type="ECO:0000313" key="2">
    <source>
        <dbReference type="EMBL" id="KAK4781798.1"/>
    </source>
</evidence>
<dbReference type="InterPro" id="IPR038925">
    <property type="entry name" value="At3g17800-like"/>
</dbReference>
<comment type="caution">
    <text evidence="2">The sequence shown here is derived from an EMBL/GenBank/DDBJ whole genome shotgun (WGS) entry which is preliminary data.</text>
</comment>
<organism evidence="2 3">
    <name type="scientific">Trapa natans</name>
    <name type="common">Water chestnut</name>
    <dbReference type="NCBI Taxonomy" id="22666"/>
    <lineage>
        <taxon>Eukaryota</taxon>
        <taxon>Viridiplantae</taxon>
        <taxon>Streptophyta</taxon>
        <taxon>Embryophyta</taxon>
        <taxon>Tracheophyta</taxon>
        <taxon>Spermatophyta</taxon>
        <taxon>Magnoliopsida</taxon>
        <taxon>eudicotyledons</taxon>
        <taxon>Gunneridae</taxon>
        <taxon>Pentapetalae</taxon>
        <taxon>rosids</taxon>
        <taxon>malvids</taxon>
        <taxon>Myrtales</taxon>
        <taxon>Lythraceae</taxon>
        <taxon>Trapa</taxon>
    </lineage>
</organism>